<evidence type="ECO:0000313" key="6">
    <source>
        <dbReference type="Proteomes" id="UP000270343"/>
    </source>
</evidence>
<dbReference type="Pfam" id="PF15529">
    <property type="entry name" value="Ntox24"/>
    <property type="match status" value="1"/>
</dbReference>
<dbReference type="Gene3D" id="2.180.10.10">
    <property type="entry name" value="RHS repeat-associated core"/>
    <property type="match status" value="1"/>
</dbReference>
<accession>A0A3A9ZWB2</accession>
<name>A0A3A9ZWB2_9ACTN</name>
<dbReference type="NCBIfam" id="TIGR01643">
    <property type="entry name" value="YD_repeat_2x"/>
    <property type="match status" value="1"/>
</dbReference>
<evidence type="ECO:0000256" key="1">
    <source>
        <dbReference type="ARBA" id="ARBA00022737"/>
    </source>
</evidence>
<dbReference type="EMBL" id="RBAM01000139">
    <property type="protein sequence ID" value="RKN52400.1"/>
    <property type="molecule type" value="Genomic_DNA"/>
</dbReference>
<dbReference type="RefSeq" id="WP_147449905.1">
    <property type="nucleotide sequence ID" value="NZ_RBAM01000139.1"/>
</dbReference>
<evidence type="ECO:0000259" key="4">
    <source>
        <dbReference type="Pfam" id="PF25023"/>
    </source>
</evidence>
<evidence type="ECO:0000313" key="5">
    <source>
        <dbReference type="EMBL" id="RKN52400.1"/>
    </source>
</evidence>
<dbReference type="Pfam" id="PF25023">
    <property type="entry name" value="TEN_YD-shell"/>
    <property type="match status" value="1"/>
</dbReference>
<feature type="non-terminal residue" evidence="5">
    <location>
        <position position="1"/>
    </location>
</feature>
<evidence type="ECO:0000256" key="2">
    <source>
        <dbReference type="SAM" id="MobiDB-lite"/>
    </source>
</evidence>
<dbReference type="InterPro" id="IPR022385">
    <property type="entry name" value="Rhs_assc_core"/>
</dbReference>
<protein>
    <submittedName>
        <fullName evidence="5">Type IV secretion protein Rhs</fullName>
    </submittedName>
</protein>
<comment type="caution">
    <text evidence="5">The sequence shown here is derived from an EMBL/GenBank/DDBJ whole genome shotgun (WGS) entry which is preliminary data.</text>
</comment>
<feature type="domain" description="Bacterial toxin 24" evidence="3">
    <location>
        <begin position="228"/>
        <end position="305"/>
    </location>
</feature>
<sequence length="312" mass="35270">GRVRYEYDDAGRTVLRQVVRLSKKPDTWRYEWDAEDRLTMVITPDGTSWRYAYDPLGRRIGKHGVAADGTVVGSTAFTWQESTLIEQTENRSGRPLTLTWEYQEGRPLTQIQNAPQAEIDRRFFAVVTDLVGAPTHLIGDNGEVAWRARTTLWGQTTGTGTTTMPLRFPGQYADEETGWHYNYHRHYDPHTARYTTPDPLGLDPGPHPYAYVHNPHTWSDPLGLAAHRPRAQHLQPDENATGSHTVFERDASGRVTRYQTWIEEPRAPSGWRQGPRFRGEGKPHAGIEPPLYYPTGGGRAEPATGENLPLGY</sequence>
<dbReference type="PRINTS" id="PR00394">
    <property type="entry name" value="RHSPROTEIN"/>
</dbReference>
<proteinExistence type="predicted"/>
<dbReference type="Proteomes" id="UP000270343">
    <property type="component" value="Unassembled WGS sequence"/>
</dbReference>
<keyword evidence="1" id="KW-0677">Repeat</keyword>
<dbReference type="AlphaFoldDB" id="A0A3A9ZWB2"/>
<dbReference type="PANTHER" id="PTHR32305:SF15">
    <property type="entry name" value="PROTEIN RHSA-RELATED"/>
    <property type="match status" value="1"/>
</dbReference>
<dbReference type="InterPro" id="IPR056823">
    <property type="entry name" value="TEN-like_YD-shell"/>
</dbReference>
<feature type="domain" description="Teneurin-like YD-shell" evidence="4">
    <location>
        <begin position="2"/>
        <end position="198"/>
    </location>
</feature>
<dbReference type="NCBIfam" id="TIGR03696">
    <property type="entry name" value="Rhs_assc_core"/>
    <property type="match status" value="1"/>
</dbReference>
<dbReference type="PANTHER" id="PTHR32305">
    <property type="match status" value="1"/>
</dbReference>
<reference evidence="5 6" key="1">
    <citation type="journal article" date="2015" name="Antonie Van Leeuwenhoek">
        <title>Streptomyces klenkii sp. nov., isolated from deep marine sediment.</title>
        <authorList>
            <person name="Veyisoglu A."/>
            <person name="Sahin N."/>
        </authorList>
    </citation>
    <scope>NUCLEOTIDE SEQUENCE [LARGE SCALE GENOMIC DNA]</scope>
    <source>
        <strain evidence="5 6">KCTC 29202</strain>
    </source>
</reference>
<keyword evidence="6" id="KW-1185">Reference proteome</keyword>
<gene>
    <name evidence="5" type="ORF">D7231_35255</name>
</gene>
<evidence type="ECO:0000259" key="3">
    <source>
        <dbReference type="Pfam" id="PF15529"/>
    </source>
</evidence>
<organism evidence="5 6">
    <name type="scientific">Streptomyces klenkii</name>
    <dbReference type="NCBI Taxonomy" id="1420899"/>
    <lineage>
        <taxon>Bacteria</taxon>
        <taxon>Bacillati</taxon>
        <taxon>Actinomycetota</taxon>
        <taxon>Actinomycetes</taxon>
        <taxon>Kitasatosporales</taxon>
        <taxon>Streptomycetaceae</taxon>
        <taxon>Streptomyces</taxon>
    </lineage>
</organism>
<dbReference type="InterPro" id="IPR029114">
    <property type="entry name" value="Ntox24"/>
</dbReference>
<dbReference type="InterPro" id="IPR050708">
    <property type="entry name" value="T6SS_VgrG/RHS"/>
</dbReference>
<feature type="region of interest" description="Disordered" evidence="2">
    <location>
        <begin position="266"/>
        <end position="312"/>
    </location>
</feature>
<dbReference type="InterPro" id="IPR006530">
    <property type="entry name" value="YD"/>
</dbReference>